<reference evidence="2" key="8">
    <citation type="journal article" date="2005" name="Science">
        <title>Antisense Transcription in the Mammalian Transcriptome.</title>
        <authorList>
            <consortium name="RIKEN Genome Exploration Research Group and Genome Science Group (Genome Network Project Core Group) and the FANTOM Consortium"/>
        </authorList>
    </citation>
    <scope>NUCLEOTIDE SEQUENCE</scope>
    <source>
        <strain evidence="2">C57BL/6J</strain>
        <tissue evidence="2">Whole body</tissue>
    </source>
</reference>
<evidence type="ECO:0008006" key="4">
    <source>
        <dbReference type="Google" id="ProtNLM"/>
    </source>
</evidence>
<evidence type="ECO:0000313" key="3">
    <source>
        <dbReference type="MGI" id="MGI:1349765"/>
    </source>
</evidence>
<dbReference type="AlphaFoldDB" id="Q8BP39"/>
<dbReference type="RefSeq" id="NP_001265203.1">
    <property type="nucleotide sequence ID" value="NM_001278274.1"/>
</dbReference>
<proteinExistence type="evidence at transcript level"/>
<reference evidence="2" key="1">
    <citation type="journal article" date="1999" name="Methods Enzymol.">
        <title>High-efficiency full-length cDNA cloning.</title>
        <authorList>
            <person name="Carninci P."/>
            <person name="Hayashizaki Y."/>
        </authorList>
    </citation>
    <scope>NUCLEOTIDE SEQUENCE</scope>
    <source>
        <strain evidence="2">C57BL/6J</strain>
        <tissue evidence="2">Whole body</tissue>
    </source>
</reference>
<feature type="region of interest" description="Disordered" evidence="1">
    <location>
        <begin position="1"/>
        <end position="26"/>
    </location>
</feature>
<gene>
    <name evidence="3" type="primary">Rcn2</name>
</gene>
<dbReference type="GeneID" id="26611"/>
<reference evidence="2" key="7">
    <citation type="journal article" date="2005" name="Science">
        <title>The Transcriptional Landscape of the Mammalian Genome.</title>
        <authorList>
            <consortium name="The FANTOM Consortium"/>
            <consortium name="Riken Genome Exploration Research Group and Genome Science Group (Genome Network Project Core Group)"/>
        </authorList>
    </citation>
    <scope>NUCLEOTIDE SEQUENCE</scope>
    <source>
        <strain evidence="2">C57BL/6J</strain>
        <tissue evidence="2">Whole body</tissue>
    </source>
</reference>
<reference evidence="2" key="5">
    <citation type="journal article" date="2002" name="Nature">
        <title>Analysis of the mouse transcriptome based on functional annotation of 60,770 full-length cDNAs.</title>
        <authorList>
            <consortium name="The FANTOM Consortium and the RIKEN Genome Exploration Research Group Phase I and II Team"/>
        </authorList>
    </citation>
    <scope>NUCLEOTIDE SEQUENCE</scope>
    <source>
        <strain evidence="2">C57BL/6J</strain>
        <tissue evidence="2">Whole body</tissue>
    </source>
</reference>
<dbReference type="AGR" id="MGI:1349765"/>
<reference evidence="2" key="3">
    <citation type="journal article" date="2000" name="Genome Res.">
        <title>RIKEN integrated sequence analysis (RISA) system--384-format sequencing pipeline with 384 multicapillary sequencer.</title>
        <authorList>
            <person name="Shibata K."/>
            <person name="Itoh M."/>
            <person name="Aizawa K."/>
            <person name="Nagaoka S."/>
            <person name="Sasaki N."/>
            <person name="Carninci P."/>
            <person name="Konno H."/>
            <person name="Akiyama J."/>
            <person name="Nishi K."/>
            <person name="Kitsunai T."/>
            <person name="Tashiro H."/>
            <person name="Itoh M."/>
            <person name="Sumi N."/>
            <person name="Ishii Y."/>
            <person name="Nakamura S."/>
            <person name="Hazama M."/>
            <person name="Nishine T."/>
            <person name="Harada A."/>
            <person name="Yamamoto R."/>
            <person name="Matsumoto H."/>
            <person name="Sakaguchi S."/>
            <person name="Ikegami T."/>
            <person name="Kashiwagi K."/>
            <person name="Fujiwake S."/>
            <person name="Inoue K."/>
            <person name="Togawa Y."/>
            <person name="Izawa M."/>
            <person name="Ohara E."/>
            <person name="Watahiki M."/>
            <person name="Yoneda Y."/>
            <person name="Ishikawa T."/>
            <person name="Ozawa K."/>
            <person name="Tanaka T."/>
            <person name="Matsuura S."/>
            <person name="Kawai J."/>
            <person name="Okazaki Y."/>
            <person name="Muramatsu M."/>
            <person name="Inoue Y."/>
            <person name="Kira A."/>
            <person name="Hayashizaki Y."/>
        </authorList>
    </citation>
    <scope>NUCLEOTIDE SEQUENCE</scope>
    <source>
        <strain evidence="2">C57BL/6J</strain>
        <tissue evidence="2">Whole body</tissue>
    </source>
</reference>
<dbReference type="UCSC" id="uc033jks.1">
    <property type="organism name" value="mouse"/>
</dbReference>
<organism evidence="2">
    <name type="scientific">Mus musculus</name>
    <name type="common">Mouse</name>
    <dbReference type="NCBI Taxonomy" id="10090"/>
    <lineage>
        <taxon>Eukaryota</taxon>
        <taxon>Metazoa</taxon>
        <taxon>Chordata</taxon>
        <taxon>Craniata</taxon>
        <taxon>Vertebrata</taxon>
        <taxon>Euteleostomi</taxon>
        <taxon>Mammalia</taxon>
        <taxon>Eutheria</taxon>
        <taxon>Euarchontoglires</taxon>
        <taxon>Glires</taxon>
        <taxon>Rodentia</taxon>
        <taxon>Myomorpha</taxon>
        <taxon>Muroidea</taxon>
        <taxon>Muridae</taxon>
        <taxon>Murinae</taxon>
        <taxon>Mus</taxon>
        <taxon>Mus</taxon>
    </lineage>
</organism>
<dbReference type="DNASU" id="26611"/>
<dbReference type="BioGRID-ORCS" id="26611">
    <property type="hits" value="4 hits in 76 CRISPR screens"/>
</dbReference>
<reference evidence="2" key="2">
    <citation type="journal article" date="2000" name="Genome Res.">
        <title>Normalization and subtraction of cap-trapper-selected cDNAs to prepare full-length cDNA libraries for rapid discovery of new genes.</title>
        <authorList>
            <person name="Carninci P."/>
            <person name="Shibata Y."/>
            <person name="Hayatsu N."/>
            <person name="Sugahara Y."/>
            <person name="Shibata K."/>
            <person name="Itoh M."/>
            <person name="Konno H."/>
            <person name="Okazaki Y."/>
            <person name="Muramatsu M."/>
            <person name="Hayashizaki Y."/>
        </authorList>
    </citation>
    <scope>NUCLEOTIDE SEQUENCE</scope>
    <source>
        <strain evidence="2">C57BL/6J</strain>
        <tissue evidence="2">Whole body</tissue>
    </source>
</reference>
<name>Q8BP39_MOUSE</name>
<evidence type="ECO:0000313" key="2">
    <source>
        <dbReference type="EMBL" id="BAC36986.1"/>
    </source>
</evidence>
<dbReference type="MGI" id="MGI:1349765">
    <property type="gene designation" value="Rcn2"/>
</dbReference>
<dbReference type="EMBL" id="AK077734">
    <property type="protein sequence ID" value="BAC36986.1"/>
    <property type="molecule type" value="mRNA"/>
</dbReference>
<protein>
    <recommendedName>
        <fullName evidence="4">Reticulocalbin-2</fullName>
    </recommendedName>
</protein>
<dbReference type="CTD" id="5955"/>
<accession>Q8BP39</accession>
<reference evidence="2" key="4">
    <citation type="journal article" date="2001" name="Nature">
        <title>Functional annotation of a full-length mouse cDNA collection.</title>
        <authorList>
            <consortium name="The RIKEN Genome Exploration Research Group Phase II Team and the FANTOM Consortium"/>
        </authorList>
    </citation>
    <scope>NUCLEOTIDE SEQUENCE</scope>
    <source>
        <strain evidence="2">C57BL/6J</strain>
        <tissue evidence="2">Whole body</tissue>
    </source>
</reference>
<sequence length="124" mass="13715">MQRRPSVAAREARLPSPGSACLPPRGFLRPRRAGAMRLGPRPAALGLLLPLLLYAAVAGASKAEELHYPQGEHRADYDREALLGVQEDVDEYVKLGHEEQQRRLQSIIKKIDSDSDGFLTESKD</sequence>
<evidence type="ECO:0000256" key="1">
    <source>
        <dbReference type="SAM" id="MobiDB-lite"/>
    </source>
</evidence>
<dbReference type="OrthoDB" id="293868at2759"/>
<reference evidence="2" key="6">
    <citation type="submission" date="2002-04" db="EMBL/GenBank/DDBJ databases">
        <authorList>
            <person name="Adachi J."/>
            <person name="Aizawa K."/>
            <person name="Akimura T."/>
            <person name="Arakawa T."/>
            <person name="Bono H."/>
            <person name="Carninci P."/>
            <person name="Fukuda S."/>
            <person name="Furuno M."/>
            <person name="Hanagaki T."/>
            <person name="Hara A."/>
            <person name="Hashizume W."/>
            <person name="Hayashida K."/>
            <person name="Hayatsu N."/>
            <person name="Hiramoto K."/>
            <person name="Hiraoka T."/>
            <person name="Hirozane T."/>
            <person name="Hori F."/>
            <person name="Imotani K."/>
            <person name="Ishii Y."/>
            <person name="Itoh M."/>
            <person name="Kagawa I."/>
            <person name="Kasukawa T."/>
            <person name="Katoh H."/>
            <person name="Kawai J."/>
            <person name="Kojima Y."/>
            <person name="Kondo S."/>
            <person name="Konno H."/>
            <person name="Kouda M."/>
            <person name="Koya S."/>
            <person name="Kurihara C."/>
            <person name="Matsuyama T."/>
            <person name="Miyazaki A."/>
            <person name="Murata M."/>
            <person name="Nakamura M."/>
            <person name="Nishi K."/>
            <person name="Nomura K."/>
            <person name="Numazaki R."/>
            <person name="Ohno M."/>
            <person name="Ohsato N."/>
            <person name="Okazaki Y."/>
            <person name="Saito R."/>
            <person name="Saitoh H."/>
            <person name="Sakai C."/>
            <person name="Sakai K."/>
            <person name="Sakazume N."/>
            <person name="Sano H."/>
            <person name="Sasaki D."/>
            <person name="Shibata K."/>
            <person name="Shinagawa A."/>
            <person name="Shiraki T."/>
            <person name="Sogabe Y."/>
            <person name="Tagami M."/>
            <person name="Tagawa A."/>
            <person name="Takahashi F."/>
            <person name="Takaku-Akahira S."/>
            <person name="Takeda Y."/>
            <person name="Tanaka T."/>
            <person name="Tomaru A."/>
            <person name="Toya T."/>
            <person name="Yasunishi A."/>
            <person name="Muramatsu M."/>
            <person name="Hayashizaki Y."/>
        </authorList>
    </citation>
    <scope>NUCLEOTIDE SEQUENCE</scope>
    <source>
        <strain evidence="2">C57BL/6J</strain>
        <tissue evidence="2">Whole body</tissue>
    </source>
</reference>
<dbReference type="PeptideAtlas" id="Q8BP39"/>